<dbReference type="GO" id="GO:0044874">
    <property type="term" value="P:lipoprotein localization to outer membrane"/>
    <property type="evidence" value="ECO:0007669"/>
    <property type="project" value="UniProtKB-UniRule"/>
</dbReference>
<evidence type="ECO:0000256" key="10">
    <source>
        <dbReference type="HAMAP-Rule" id="MF_00240"/>
    </source>
</evidence>
<keyword evidence="9 10" id="KW-0143">Chaperone</keyword>
<comment type="function">
    <text evidence="10">Participates in the translocation of lipoproteins from the inner membrane to the outer membrane. Only forms a complex with a lipoprotein if the residue after the N-terminal Cys is not an aspartate (The Asp acts as a targeting signal to indicate that the lipoprotein should stay in the inner membrane).</text>
</comment>
<keyword evidence="11" id="KW-0449">Lipoprotein</keyword>
<dbReference type="Proteomes" id="UP000664654">
    <property type="component" value="Unassembled WGS sequence"/>
</dbReference>
<evidence type="ECO:0000256" key="6">
    <source>
        <dbReference type="ARBA" id="ARBA00022729"/>
    </source>
</evidence>
<dbReference type="GO" id="GO:0030288">
    <property type="term" value="C:outer membrane-bounded periplasmic space"/>
    <property type="evidence" value="ECO:0007669"/>
    <property type="project" value="TreeGrafter"/>
</dbReference>
<feature type="signal peptide" evidence="10">
    <location>
        <begin position="1"/>
        <end position="21"/>
    </location>
</feature>
<protein>
    <recommendedName>
        <fullName evidence="4 10">Outer-membrane lipoprotein carrier protein</fullName>
    </recommendedName>
</protein>
<keyword evidence="7 10" id="KW-0574">Periplasm</keyword>
<evidence type="ECO:0000256" key="1">
    <source>
        <dbReference type="ARBA" id="ARBA00004418"/>
    </source>
</evidence>
<keyword evidence="6 10" id="KW-0732">Signal</keyword>
<accession>A0A939DLQ6</accession>
<dbReference type="AlphaFoldDB" id="A0A939DLQ6"/>
<sequence length="209" mass="23593" precursor="true">MKKYFLIGLCLLGLQATANEAAESLKARLNNLHSYQAEFSQRVTDGQGETVQQGQGRLQLQQPNKLRWELYAPDNNILIADGQTVWHLDPFVEQAIAIDQQSAVQNNPLILLAEPDSHHWQDFEVSRLNGRYQITAKSDSSQIASLILTFDADKLVALTMLDRQQQTSELTFSQIQQNPDLSPALFEFSLPQGYELDDQRQVQTGSLNH</sequence>
<evidence type="ECO:0000256" key="9">
    <source>
        <dbReference type="ARBA" id="ARBA00023186"/>
    </source>
</evidence>
<evidence type="ECO:0000256" key="8">
    <source>
        <dbReference type="ARBA" id="ARBA00022927"/>
    </source>
</evidence>
<keyword evidence="12" id="KW-1185">Reference proteome</keyword>
<dbReference type="Pfam" id="PF03548">
    <property type="entry name" value="LolA"/>
    <property type="match status" value="1"/>
</dbReference>
<dbReference type="RefSeq" id="WP_206572582.1">
    <property type="nucleotide sequence ID" value="NZ_JAFKCV010000002.1"/>
</dbReference>
<name>A0A939DLQ6_9ALTE</name>
<feature type="chain" id="PRO_5038196606" description="Outer-membrane lipoprotein carrier protein" evidence="10">
    <location>
        <begin position="22"/>
        <end position="209"/>
    </location>
</feature>
<gene>
    <name evidence="10 11" type="primary">lolA</name>
    <name evidence="11" type="ORF">J0A66_04445</name>
</gene>
<proteinExistence type="inferred from homology"/>
<dbReference type="CDD" id="cd16325">
    <property type="entry name" value="LolA"/>
    <property type="match status" value="1"/>
</dbReference>
<dbReference type="Gene3D" id="2.50.20.10">
    <property type="entry name" value="Lipoprotein localisation LolA/LolB/LppX"/>
    <property type="match status" value="1"/>
</dbReference>
<comment type="subcellular location">
    <subcellularLocation>
        <location evidence="1 10">Periplasm</location>
    </subcellularLocation>
</comment>
<evidence type="ECO:0000313" key="11">
    <source>
        <dbReference type="EMBL" id="MBN7824470.1"/>
    </source>
</evidence>
<comment type="subunit">
    <text evidence="3 10">Monomer.</text>
</comment>
<dbReference type="NCBIfam" id="TIGR00547">
    <property type="entry name" value="lolA"/>
    <property type="match status" value="1"/>
</dbReference>
<comment type="similarity">
    <text evidence="2 10">Belongs to the LolA family.</text>
</comment>
<dbReference type="InterPro" id="IPR004564">
    <property type="entry name" value="OM_lipoprot_carrier_LolA-like"/>
</dbReference>
<evidence type="ECO:0000256" key="2">
    <source>
        <dbReference type="ARBA" id="ARBA00007615"/>
    </source>
</evidence>
<keyword evidence="8 10" id="KW-0653">Protein transport</keyword>
<evidence type="ECO:0000256" key="3">
    <source>
        <dbReference type="ARBA" id="ARBA00011245"/>
    </source>
</evidence>
<dbReference type="PANTHER" id="PTHR35869:SF1">
    <property type="entry name" value="OUTER-MEMBRANE LIPOPROTEIN CARRIER PROTEIN"/>
    <property type="match status" value="1"/>
</dbReference>
<dbReference type="SUPFAM" id="SSF89392">
    <property type="entry name" value="Prokaryotic lipoproteins and lipoprotein localization factors"/>
    <property type="match status" value="1"/>
</dbReference>
<dbReference type="HAMAP" id="MF_00240">
    <property type="entry name" value="LolA"/>
    <property type="match status" value="1"/>
</dbReference>
<dbReference type="InterPro" id="IPR018323">
    <property type="entry name" value="OM_lipoprot_carrier_LolA_Pbac"/>
</dbReference>
<evidence type="ECO:0000256" key="7">
    <source>
        <dbReference type="ARBA" id="ARBA00022764"/>
    </source>
</evidence>
<dbReference type="InterPro" id="IPR029046">
    <property type="entry name" value="LolA/LolB/LppX"/>
</dbReference>
<dbReference type="GO" id="GO:0042953">
    <property type="term" value="P:lipoprotein transport"/>
    <property type="evidence" value="ECO:0007669"/>
    <property type="project" value="InterPro"/>
</dbReference>
<comment type="caution">
    <text evidence="11">The sequence shown here is derived from an EMBL/GenBank/DDBJ whole genome shotgun (WGS) entry which is preliminary data.</text>
</comment>
<evidence type="ECO:0000256" key="5">
    <source>
        <dbReference type="ARBA" id="ARBA00022448"/>
    </source>
</evidence>
<evidence type="ECO:0000256" key="4">
    <source>
        <dbReference type="ARBA" id="ARBA00014035"/>
    </source>
</evidence>
<evidence type="ECO:0000313" key="12">
    <source>
        <dbReference type="Proteomes" id="UP000664654"/>
    </source>
</evidence>
<keyword evidence="5 10" id="KW-0813">Transport</keyword>
<organism evidence="11 12">
    <name type="scientific">Bowmanella dokdonensis</name>
    <dbReference type="NCBI Taxonomy" id="751969"/>
    <lineage>
        <taxon>Bacteria</taxon>
        <taxon>Pseudomonadati</taxon>
        <taxon>Pseudomonadota</taxon>
        <taxon>Gammaproteobacteria</taxon>
        <taxon>Alteromonadales</taxon>
        <taxon>Alteromonadaceae</taxon>
        <taxon>Bowmanella</taxon>
    </lineage>
</organism>
<dbReference type="PANTHER" id="PTHR35869">
    <property type="entry name" value="OUTER-MEMBRANE LIPOPROTEIN CARRIER PROTEIN"/>
    <property type="match status" value="1"/>
</dbReference>
<dbReference type="EMBL" id="JAFKCV010000002">
    <property type="protein sequence ID" value="MBN7824470.1"/>
    <property type="molecule type" value="Genomic_DNA"/>
</dbReference>
<reference evidence="11" key="1">
    <citation type="submission" date="2021-03" db="EMBL/GenBank/DDBJ databases">
        <title>novel species isolated from a fishpond in China.</title>
        <authorList>
            <person name="Lu H."/>
            <person name="Cai Z."/>
        </authorList>
    </citation>
    <scope>NUCLEOTIDE SEQUENCE</scope>
    <source>
        <strain evidence="11">JCM 30855</strain>
    </source>
</reference>